<keyword evidence="5" id="KW-1185">Reference proteome</keyword>
<dbReference type="RefSeq" id="WP_212493310.1">
    <property type="nucleotide sequence ID" value="NZ_JAFCJH010000018.1"/>
</dbReference>
<protein>
    <submittedName>
        <fullName evidence="4">Peptidoglycan-binding protein</fullName>
    </submittedName>
</protein>
<dbReference type="SUPFAM" id="SSF47090">
    <property type="entry name" value="PGBD-like"/>
    <property type="match status" value="1"/>
</dbReference>
<dbReference type="InterPro" id="IPR002477">
    <property type="entry name" value="Peptidoglycan-bd-like"/>
</dbReference>
<feature type="compositionally biased region" description="Low complexity" evidence="1">
    <location>
        <begin position="20"/>
        <end position="67"/>
    </location>
</feature>
<dbReference type="Proteomes" id="UP001315278">
    <property type="component" value="Unassembled WGS sequence"/>
</dbReference>
<name>A0ABS5FKU3_9BRAD</name>
<evidence type="ECO:0000259" key="3">
    <source>
        <dbReference type="Pfam" id="PF01471"/>
    </source>
</evidence>
<dbReference type="InterPro" id="IPR036365">
    <property type="entry name" value="PGBD-like_sf"/>
</dbReference>
<sequence>MRTIAIALLTTSMLAAPAAFAAPNNQQQGRQQTQQSQQNAQDQQKNQQNAQDQHQQQQNGQQQSAQNEPIAPRSLSRHEVRRVQQALDKDGFKAGPTDGRWGNETRNAVKQFQQSKQIQATGQLDQQTVADLGLDASRLQQRHGQK</sequence>
<evidence type="ECO:0000256" key="2">
    <source>
        <dbReference type="SAM" id="SignalP"/>
    </source>
</evidence>
<organism evidence="4 5">
    <name type="scientific">Bradyrhizobium jicamae</name>
    <dbReference type="NCBI Taxonomy" id="280332"/>
    <lineage>
        <taxon>Bacteria</taxon>
        <taxon>Pseudomonadati</taxon>
        <taxon>Pseudomonadota</taxon>
        <taxon>Alphaproteobacteria</taxon>
        <taxon>Hyphomicrobiales</taxon>
        <taxon>Nitrobacteraceae</taxon>
        <taxon>Bradyrhizobium</taxon>
    </lineage>
</organism>
<dbReference type="EMBL" id="JAFCJH010000018">
    <property type="protein sequence ID" value="MBR0797403.1"/>
    <property type="molecule type" value="Genomic_DNA"/>
</dbReference>
<evidence type="ECO:0000313" key="4">
    <source>
        <dbReference type="EMBL" id="MBR0797403.1"/>
    </source>
</evidence>
<accession>A0ABS5FKU3</accession>
<evidence type="ECO:0000313" key="5">
    <source>
        <dbReference type="Proteomes" id="UP001315278"/>
    </source>
</evidence>
<feature type="chain" id="PRO_5045875416" evidence="2">
    <location>
        <begin position="22"/>
        <end position="146"/>
    </location>
</feature>
<comment type="caution">
    <text evidence="4">The sequence shown here is derived from an EMBL/GenBank/DDBJ whole genome shotgun (WGS) entry which is preliminary data.</text>
</comment>
<dbReference type="Pfam" id="PF01471">
    <property type="entry name" value="PG_binding_1"/>
    <property type="match status" value="1"/>
</dbReference>
<evidence type="ECO:0000256" key="1">
    <source>
        <dbReference type="SAM" id="MobiDB-lite"/>
    </source>
</evidence>
<feature type="compositionally biased region" description="Basic and acidic residues" evidence="1">
    <location>
        <begin position="76"/>
        <end position="92"/>
    </location>
</feature>
<feature type="region of interest" description="Disordered" evidence="1">
    <location>
        <begin position="20"/>
        <end position="105"/>
    </location>
</feature>
<gene>
    <name evidence="4" type="ORF">JQ615_18610</name>
</gene>
<feature type="domain" description="Peptidoglycan binding-like" evidence="3">
    <location>
        <begin position="78"/>
        <end position="130"/>
    </location>
</feature>
<dbReference type="Gene3D" id="1.10.101.10">
    <property type="entry name" value="PGBD-like superfamily/PGBD"/>
    <property type="match status" value="1"/>
</dbReference>
<reference evidence="5" key="1">
    <citation type="journal article" date="2021" name="ISME J.">
        <title>Evolutionary origin and ecological implication of a unique nif island in free-living Bradyrhizobium lineages.</title>
        <authorList>
            <person name="Tao J."/>
        </authorList>
    </citation>
    <scope>NUCLEOTIDE SEQUENCE [LARGE SCALE GENOMIC DNA]</scope>
    <source>
        <strain evidence="5">SZCCT0434</strain>
    </source>
</reference>
<dbReference type="InterPro" id="IPR036366">
    <property type="entry name" value="PGBDSf"/>
</dbReference>
<keyword evidence="2" id="KW-0732">Signal</keyword>
<feature type="signal peptide" evidence="2">
    <location>
        <begin position="1"/>
        <end position="21"/>
    </location>
</feature>
<proteinExistence type="predicted"/>